<evidence type="ECO:0008006" key="4">
    <source>
        <dbReference type="Google" id="ProtNLM"/>
    </source>
</evidence>
<reference evidence="3" key="1">
    <citation type="submission" date="2016-10" db="EMBL/GenBank/DDBJ databases">
        <authorList>
            <person name="Varghese N."/>
            <person name="Submissions S."/>
        </authorList>
    </citation>
    <scope>NUCLEOTIDE SEQUENCE [LARGE SCALE GENOMIC DNA]</scope>
    <source>
        <strain evidence="3">DSM 100420</strain>
    </source>
</reference>
<protein>
    <recommendedName>
        <fullName evidence="4">Invasion protein IalB, involved in pathogenesis</fullName>
    </recommendedName>
</protein>
<dbReference type="EMBL" id="FNPX01000010">
    <property type="protein sequence ID" value="SDZ32408.1"/>
    <property type="molecule type" value="Genomic_DNA"/>
</dbReference>
<keyword evidence="1" id="KW-0732">Signal</keyword>
<proteinExistence type="predicted"/>
<evidence type="ECO:0000313" key="2">
    <source>
        <dbReference type="EMBL" id="SDZ32408.1"/>
    </source>
</evidence>
<organism evidence="2 3">
    <name type="scientific">Jannaschia faecimaris</name>
    <dbReference type="NCBI Taxonomy" id="1244108"/>
    <lineage>
        <taxon>Bacteria</taxon>
        <taxon>Pseudomonadati</taxon>
        <taxon>Pseudomonadota</taxon>
        <taxon>Alphaproteobacteria</taxon>
        <taxon>Rhodobacterales</taxon>
        <taxon>Roseobacteraceae</taxon>
        <taxon>Jannaschia</taxon>
    </lineage>
</organism>
<accession>A0A1H3S468</accession>
<evidence type="ECO:0000256" key="1">
    <source>
        <dbReference type="SAM" id="SignalP"/>
    </source>
</evidence>
<name>A0A1H3S468_9RHOB</name>
<feature type="signal peptide" evidence="1">
    <location>
        <begin position="1"/>
        <end position="21"/>
    </location>
</feature>
<dbReference type="RefSeq" id="WP_092646272.1">
    <property type="nucleotide sequence ID" value="NZ_FNPX01000010.1"/>
</dbReference>
<sequence>MPAYLAVLFLASLTAPGLAQAEWRFEVPRAPDDLGRASAVNEQGQVLTVGCGNSGMVDISITPDLRPPNLEWRDEGTVLFFHIDEGKGLQMPARCDARGCFQAPMLGDAPWPAREMEVITLALRRGASVDVRVSGQILARFDLTGSGVALNTLAEQTSCEGL</sequence>
<dbReference type="OrthoDB" id="7857214at2"/>
<dbReference type="STRING" id="1244108.SAMN05444004_110102"/>
<keyword evidence="3" id="KW-1185">Reference proteome</keyword>
<gene>
    <name evidence="2" type="ORF">SAMN05444004_110102</name>
</gene>
<dbReference type="Proteomes" id="UP000198914">
    <property type="component" value="Unassembled WGS sequence"/>
</dbReference>
<dbReference type="AlphaFoldDB" id="A0A1H3S468"/>
<feature type="chain" id="PRO_5011708037" description="Invasion protein IalB, involved in pathogenesis" evidence="1">
    <location>
        <begin position="22"/>
        <end position="162"/>
    </location>
</feature>
<evidence type="ECO:0000313" key="3">
    <source>
        <dbReference type="Proteomes" id="UP000198914"/>
    </source>
</evidence>